<dbReference type="SUPFAM" id="SSF81296">
    <property type="entry name" value="E set domains"/>
    <property type="match status" value="1"/>
</dbReference>
<keyword evidence="10" id="KW-0119">Carbohydrate metabolism</keyword>
<dbReference type="InterPro" id="IPR013783">
    <property type="entry name" value="Ig-like_fold"/>
</dbReference>
<keyword evidence="8" id="KW-0808">Transferase</keyword>
<keyword evidence="9" id="KW-0320">Glycogen biosynthesis</keyword>
<dbReference type="Pfam" id="PF02806">
    <property type="entry name" value="Alpha-amylase_C"/>
    <property type="match status" value="1"/>
</dbReference>
<protein>
    <recommendedName>
        <fullName evidence="5 11">1,4-alpha-glucan branching enzyme</fullName>
        <ecNumber evidence="5 11">2.4.1.18</ecNumber>
    </recommendedName>
</protein>
<dbReference type="NCBIfam" id="TIGR01515">
    <property type="entry name" value="branching_enzym"/>
    <property type="match status" value="1"/>
</dbReference>
<dbReference type="Gene3D" id="2.60.40.10">
    <property type="entry name" value="Immunoglobulins"/>
    <property type="match status" value="1"/>
</dbReference>
<dbReference type="Gene3D" id="2.60.40.1180">
    <property type="entry name" value="Golgi alpha-mannosidase II"/>
    <property type="match status" value="1"/>
</dbReference>
<dbReference type="InterPro" id="IPR006047">
    <property type="entry name" value="GH13_cat_dom"/>
</dbReference>
<dbReference type="InterPro" id="IPR014756">
    <property type="entry name" value="Ig_E-set"/>
</dbReference>
<sequence>MIIDGGAILIKQLELLTQEKLADFHNGRMIDAYLYFGVHLDQDATVFTVWAPDVKKVTVVCSDAGELQEERFDMQMHPLDNSVWQVSIPKRMVDVRYEYEITAADGEILRKSDPYAQRGEMRPKTRSVVSENSRHVWSDSTLHQKKNIATNHYEKPMTIYELHIGTWKRNDKGEFLSYRELADELLPYIKELGFTHIEILPITEHPLDESWGYQTTGFFAPTIRYGTADDLKYLVEQCAENGIGLFLDWVPGHFCVDDHALACFNGTYLYEEARPERRTNPDWGTLNFDVQKGEVVSFILSSAHYWLSEFKFDGLRMDALVNLLFIPNRPERPHNDEGADFLRNLTTSLKQHYPDAILIAEDAWHYPDVTKDVKDGGVGFHYKWNFGWMRDTQDYMQLPPSERPDAHKKINFAMIYYYNDRFISTFSHDEFVHGRGSLLNKFPGTIEEKFHQLRLLLGFWITFPGKKLLFMGQEFGQFEEWKFQPELEWYLLKEPKHLQMATFTKELLAFYKSEKALYELDDRREGFTWLDANNHEQSVASFIRRGFLPQDECVVVCNFSDRDYAEFTVGVPAEGDYEQVFCTAHKMYGGGTEATETVCRSTDIPADEQTHSIKVELPAFAMCVWKPKRERGEAK</sequence>
<dbReference type="Proteomes" id="UP000275473">
    <property type="component" value="Unassembled WGS sequence"/>
</dbReference>
<feature type="domain" description="Glycosyl hydrolase family 13 catalytic" evidence="13">
    <location>
        <begin position="161"/>
        <end position="504"/>
    </location>
</feature>
<comment type="function">
    <text evidence="2">Catalyzes the formation of the alpha-1,6-glucosidic linkages in glycogen by scission of a 1,4-alpha-linked oligosaccharide from growing alpha-1,4-glucan chains and the subsequent attachment of the oligosaccharide to the alpha-1,6 position.</text>
</comment>
<proteinExistence type="inferred from homology"/>
<dbReference type="SUPFAM" id="SSF51011">
    <property type="entry name" value="Glycosyl hydrolase domain"/>
    <property type="match status" value="1"/>
</dbReference>
<dbReference type="InterPro" id="IPR013780">
    <property type="entry name" value="Glyco_hydro_b"/>
</dbReference>
<keyword evidence="7" id="KW-0328">Glycosyltransferase</keyword>
<dbReference type="GO" id="GO:0005978">
    <property type="term" value="P:glycogen biosynthetic process"/>
    <property type="evidence" value="ECO:0007669"/>
    <property type="project" value="UniProtKB-UniRule"/>
</dbReference>
<dbReference type="EMBL" id="RIAX01000007">
    <property type="protein sequence ID" value="RNF39255.1"/>
    <property type="molecule type" value="Genomic_DNA"/>
</dbReference>
<dbReference type="CDD" id="cd02855">
    <property type="entry name" value="E_set_GBE_prok_N"/>
    <property type="match status" value="1"/>
</dbReference>
<dbReference type="InterPro" id="IPR017853">
    <property type="entry name" value="GH"/>
</dbReference>
<evidence type="ECO:0000256" key="8">
    <source>
        <dbReference type="ARBA" id="ARBA00022679"/>
    </source>
</evidence>
<organism evidence="14 15">
    <name type="scientific">Planococcus salinus</name>
    <dbReference type="NCBI Taxonomy" id="1848460"/>
    <lineage>
        <taxon>Bacteria</taxon>
        <taxon>Bacillati</taxon>
        <taxon>Bacillota</taxon>
        <taxon>Bacilli</taxon>
        <taxon>Bacillales</taxon>
        <taxon>Caryophanaceae</taxon>
        <taxon>Planococcus</taxon>
    </lineage>
</organism>
<gene>
    <name evidence="14" type="primary">glgB</name>
    <name evidence="14" type="ORF">EEX84_10315</name>
</gene>
<evidence type="ECO:0000256" key="2">
    <source>
        <dbReference type="ARBA" id="ARBA00002953"/>
    </source>
</evidence>
<evidence type="ECO:0000256" key="7">
    <source>
        <dbReference type="ARBA" id="ARBA00022676"/>
    </source>
</evidence>
<dbReference type="GO" id="GO:0043169">
    <property type="term" value="F:cation binding"/>
    <property type="evidence" value="ECO:0007669"/>
    <property type="project" value="InterPro"/>
</dbReference>
<dbReference type="CDD" id="cd11322">
    <property type="entry name" value="AmyAc_Glg_BE"/>
    <property type="match status" value="1"/>
</dbReference>
<evidence type="ECO:0000256" key="11">
    <source>
        <dbReference type="NCBIfam" id="TIGR01515"/>
    </source>
</evidence>
<dbReference type="Pfam" id="PF02922">
    <property type="entry name" value="CBM_48"/>
    <property type="match status" value="1"/>
</dbReference>
<accession>A0A3M8P6G1</accession>
<dbReference type="OrthoDB" id="9800174at2"/>
<keyword evidence="6" id="KW-0321">Glycogen metabolism</keyword>
<dbReference type="AlphaFoldDB" id="A0A3M8P6G1"/>
<feature type="active site" description="Nucleophile" evidence="12">
    <location>
        <position position="318"/>
    </location>
</feature>
<dbReference type="PIRSF" id="PIRSF000463">
    <property type="entry name" value="GlgB"/>
    <property type="match status" value="1"/>
</dbReference>
<comment type="catalytic activity">
    <reaction evidence="1">
        <text>Transfers a segment of a (1-&gt;4)-alpha-D-glucan chain to a primary hydroxy group in a similar glucan chain.</text>
        <dbReference type="EC" id="2.4.1.18"/>
    </reaction>
</comment>
<name>A0A3M8P6G1_9BACL</name>
<evidence type="ECO:0000256" key="3">
    <source>
        <dbReference type="ARBA" id="ARBA00004964"/>
    </source>
</evidence>
<dbReference type="PANTHER" id="PTHR43651:SF3">
    <property type="entry name" value="1,4-ALPHA-GLUCAN-BRANCHING ENZYME"/>
    <property type="match status" value="1"/>
</dbReference>
<dbReference type="GO" id="GO:0005829">
    <property type="term" value="C:cytosol"/>
    <property type="evidence" value="ECO:0007669"/>
    <property type="project" value="TreeGrafter"/>
</dbReference>
<evidence type="ECO:0000259" key="13">
    <source>
        <dbReference type="SMART" id="SM00642"/>
    </source>
</evidence>
<dbReference type="EC" id="2.4.1.18" evidence="5 11"/>
<comment type="caution">
    <text evidence="14">The sequence shown here is derived from an EMBL/GenBank/DDBJ whole genome shotgun (WGS) entry which is preliminary data.</text>
</comment>
<dbReference type="GO" id="GO:0003844">
    <property type="term" value="F:1,4-alpha-glucan branching enzyme activity"/>
    <property type="evidence" value="ECO:0007669"/>
    <property type="project" value="UniProtKB-UniRule"/>
</dbReference>
<evidence type="ECO:0000256" key="6">
    <source>
        <dbReference type="ARBA" id="ARBA00022600"/>
    </source>
</evidence>
<dbReference type="Pfam" id="PF00128">
    <property type="entry name" value="Alpha-amylase"/>
    <property type="match status" value="1"/>
</dbReference>
<evidence type="ECO:0000313" key="14">
    <source>
        <dbReference type="EMBL" id="RNF39255.1"/>
    </source>
</evidence>
<dbReference type="InterPro" id="IPR006407">
    <property type="entry name" value="GlgB"/>
</dbReference>
<comment type="pathway">
    <text evidence="3">Glycan biosynthesis; glycogen biosynthesis.</text>
</comment>
<dbReference type="SMART" id="SM00642">
    <property type="entry name" value="Aamy"/>
    <property type="match status" value="1"/>
</dbReference>
<evidence type="ECO:0000256" key="12">
    <source>
        <dbReference type="PIRSR" id="PIRSR000463-1"/>
    </source>
</evidence>
<dbReference type="NCBIfam" id="NF008967">
    <property type="entry name" value="PRK12313.1"/>
    <property type="match status" value="1"/>
</dbReference>
<dbReference type="UniPathway" id="UPA00164"/>
<reference evidence="14 15" key="1">
    <citation type="journal article" date="2018" name="Int. J. Syst. Evol. Microbiol.">
        <title>Planococcus salinus sp. nov., a moderately halophilic bacterium isolated from a saline-alkali soil.</title>
        <authorList>
            <person name="Gan L."/>
        </authorList>
    </citation>
    <scope>NUCLEOTIDE SEQUENCE [LARGE SCALE GENOMIC DNA]</scope>
    <source>
        <strain evidence="14 15">LCB217</strain>
    </source>
</reference>
<dbReference type="GO" id="GO:0004553">
    <property type="term" value="F:hydrolase activity, hydrolyzing O-glycosyl compounds"/>
    <property type="evidence" value="ECO:0007669"/>
    <property type="project" value="InterPro"/>
</dbReference>
<dbReference type="Gene3D" id="3.20.20.80">
    <property type="entry name" value="Glycosidases"/>
    <property type="match status" value="1"/>
</dbReference>
<keyword evidence="15" id="KW-1185">Reference proteome</keyword>
<dbReference type="PANTHER" id="PTHR43651">
    <property type="entry name" value="1,4-ALPHA-GLUCAN-BRANCHING ENZYME"/>
    <property type="match status" value="1"/>
</dbReference>
<evidence type="ECO:0000256" key="10">
    <source>
        <dbReference type="ARBA" id="ARBA00023277"/>
    </source>
</evidence>
<comment type="similarity">
    <text evidence="4">Belongs to the glycosyl hydrolase 13 family. GlgB subfamily.</text>
</comment>
<dbReference type="InterPro" id="IPR004193">
    <property type="entry name" value="Glyco_hydro_13_N"/>
</dbReference>
<evidence type="ECO:0000256" key="4">
    <source>
        <dbReference type="ARBA" id="ARBA00009000"/>
    </source>
</evidence>
<dbReference type="InterPro" id="IPR044143">
    <property type="entry name" value="GlgB_N_E_set_prok"/>
</dbReference>
<evidence type="ECO:0000313" key="15">
    <source>
        <dbReference type="Proteomes" id="UP000275473"/>
    </source>
</evidence>
<feature type="active site" description="Proton donor" evidence="12">
    <location>
        <position position="361"/>
    </location>
</feature>
<evidence type="ECO:0000256" key="1">
    <source>
        <dbReference type="ARBA" id="ARBA00000826"/>
    </source>
</evidence>
<evidence type="ECO:0000256" key="5">
    <source>
        <dbReference type="ARBA" id="ARBA00012541"/>
    </source>
</evidence>
<dbReference type="InterPro" id="IPR037439">
    <property type="entry name" value="Branching_enzy"/>
</dbReference>
<evidence type="ECO:0000256" key="9">
    <source>
        <dbReference type="ARBA" id="ARBA00023056"/>
    </source>
</evidence>
<dbReference type="SUPFAM" id="SSF51445">
    <property type="entry name" value="(Trans)glycosidases"/>
    <property type="match status" value="1"/>
</dbReference>
<dbReference type="InterPro" id="IPR006048">
    <property type="entry name" value="A-amylase/branching_C"/>
</dbReference>